<dbReference type="PANTHER" id="PTHR42756:SF1">
    <property type="entry name" value="TRANSCRIPTIONAL REPRESSOR OF EMRAB OPERON"/>
    <property type="match status" value="1"/>
</dbReference>
<protein>
    <recommendedName>
        <fullName evidence="4">HTH marR-type domain-containing protein</fullName>
    </recommendedName>
</protein>
<dbReference type="InterPro" id="IPR036388">
    <property type="entry name" value="WH-like_DNA-bd_sf"/>
</dbReference>
<comment type="caution">
    <text evidence="5">The sequence shown here is derived from an EMBL/GenBank/DDBJ whole genome shotgun (WGS) entry which is preliminary data.</text>
</comment>
<dbReference type="Gene3D" id="1.10.10.10">
    <property type="entry name" value="Winged helix-like DNA-binding domain superfamily/Winged helix DNA-binding domain"/>
    <property type="match status" value="1"/>
</dbReference>
<evidence type="ECO:0000313" key="5">
    <source>
        <dbReference type="EMBL" id="MPN31939.1"/>
    </source>
</evidence>
<dbReference type="PROSITE" id="PS50995">
    <property type="entry name" value="HTH_MARR_2"/>
    <property type="match status" value="1"/>
</dbReference>
<evidence type="ECO:0000259" key="4">
    <source>
        <dbReference type="PROSITE" id="PS50995"/>
    </source>
</evidence>
<dbReference type="GO" id="GO:0003700">
    <property type="term" value="F:DNA-binding transcription factor activity"/>
    <property type="evidence" value="ECO:0007669"/>
    <property type="project" value="InterPro"/>
</dbReference>
<evidence type="ECO:0000256" key="3">
    <source>
        <dbReference type="ARBA" id="ARBA00023163"/>
    </source>
</evidence>
<keyword evidence="3" id="KW-0804">Transcription</keyword>
<keyword evidence="2" id="KW-0238">DNA-binding</keyword>
<evidence type="ECO:0000256" key="2">
    <source>
        <dbReference type="ARBA" id="ARBA00023125"/>
    </source>
</evidence>
<dbReference type="Pfam" id="PF13463">
    <property type="entry name" value="HTH_27"/>
    <property type="match status" value="1"/>
</dbReference>
<dbReference type="AlphaFoldDB" id="A0A645H1S9"/>
<proteinExistence type="predicted"/>
<dbReference type="SUPFAM" id="SSF46785">
    <property type="entry name" value="Winged helix' DNA-binding domain"/>
    <property type="match status" value="1"/>
</dbReference>
<accession>A0A645H1S9</accession>
<dbReference type="PRINTS" id="PR00598">
    <property type="entry name" value="HTHMARR"/>
</dbReference>
<feature type="domain" description="HTH marR-type" evidence="4">
    <location>
        <begin position="1"/>
        <end position="128"/>
    </location>
</feature>
<dbReference type="InterPro" id="IPR000835">
    <property type="entry name" value="HTH_MarR-typ"/>
</dbReference>
<dbReference type="PANTHER" id="PTHR42756">
    <property type="entry name" value="TRANSCRIPTIONAL REGULATOR, MARR"/>
    <property type="match status" value="1"/>
</dbReference>
<evidence type="ECO:0000256" key="1">
    <source>
        <dbReference type="ARBA" id="ARBA00023015"/>
    </source>
</evidence>
<dbReference type="SMART" id="SM00347">
    <property type="entry name" value="HTH_MARR"/>
    <property type="match status" value="1"/>
</dbReference>
<keyword evidence="1" id="KW-0805">Transcription regulation</keyword>
<dbReference type="InterPro" id="IPR036390">
    <property type="entry name" value="WH_DNA-bd_sf"/>
</dbReference>
<dbReference type="GO" id="GO:0003677">
    <property type="term" value="F:DNA binding"/>
    <property type="evidence" value="ECO:0007669"/>
    <property type="project" value="UniProtKB-KW"/>
</dbReference>
<gene>
    <name evidence="5" type="ORF">SDC9_179414</name>
</gene>
<name>A0A645H1S9_9ZZZZ</name>
<organism evidence="5">
    <name type="scientific">bioreactor metagenome</name>
    <dbReference type="NCBI Taxonomy" id="1076179"/>
    <lineage>
        <taxon>unclassified sequences</taxon>
        <taxon>metagenomes</taxon>
        <taxon>ecological metagenomes</taxon>
    </lineage>
</organism>
<reference evidence="5" key="1">
    <citation type="submission" date="2019-08" db="EMBL/GenBank/DDBJ databases">
        <authorList>
            <person name="Kucharzyk K."/>
            <person name="Murdoch R.W."/>
            <person name="Higgins S."/>
            <person name="Loffler F."/>
        </authorList>
    </citation>
    <scope>NUCLEOTIDE SEQUENCE</scope>
</reference>
<dbReference type="EMBL" id="VSSQ01083693">
    <property type="protein sequence ID" value="MPN31939.1"/>
    <property type="molecule type" value="Genomic_DNA"/>
</dbReference>
<sequence length="152" mass="17533">MVSLLFRYAKTYIKKALKGTQINTADEFSFLITLLTYDSLSKQELINIQVMEKTSGIEIINRLIKKGYICQFADETDKRSKRIRITDSGRRELISILPQMNMVAKIIVGKLSNEEQQTLIYLLRKLDDYHNDIFLNQKQAGLEELAGLKDLS</sequence>